<evidence type="ECO:0000256" key="1">
    <source>
        <dbReference type="SAM" id="MobiDB-lite"/>
    </source>
</evidence>
<proteinExistence type="predicted"/>
<feature type="region of interest" description="Disordered" evidence="1">
    <location>
        <begin position="1"/>
        <end position="25"/>
    </location>
</feature>
<evidence type="ECO:0000313" key="3">
    <source>
        <dbReference type="Proteomes" id="UP000797356"/>
    </source>
</evidence>
<dbReference type="Proteomes" id="UP000797356">
    <property type="component" value="Chromosome 4"/>
</dbReference>
<protein>
    <submittedName>
        <fullName evidence="2">Uncharacterized protein</fullName>
    </submittedName>
</protein>
<reference evidence="2" key="1">
    <citation type="journal article" date="2017" name="Gigascience">
        <title>The genome draft of coconut (Cocos nucifera).</title>
        <authorList>
            <person name="Xiao Y."/>
            <person name="Xu P."/>
            <person name="Fan H."/>
            <person name="Baudouin L."/>
            <person name="Xia W."/>
            <person name="Bocs S."/>
            <person name="Xu J."/>
            <person name="Li Q."/>
            <person name="Guo A."/>
            <person name="Zhou L."/>
            <person name="Li J."/>
            <person name="Wu Y."/>
            <person name="Ma Z."/>
            <person name="Armero A."/>
            <person name="Issali A.E."/>
            <person name="Liu N."/>
            <person name="Peng M."/>
            <person name="Yang Y."/>
        </authorList>
    </citation>
    <scope>NUCLEOTIDE SEQUENCE</scope>
    <source>
        <tissue evidence="2">Spear leaf of Hainan Tall coconut</tissue>
    </source>
</reference>
<evidence type="ECO:0000313" key="2">
    <source>
        <dbReference type="EMBL" id="KAG1338608.1"/>
    </source>
</evidence>
<comment type="caution">
    <text evidence="2">The sequence shown here is derived from an EMBL/GenBank/DDBJ whole genome shotgun (WGS) entry which is preliminary data.</text>
</comment>
<name>A0A8K0I798_COCNU</name>
<dbReference type="EMBL" id="CM017875">
    <property type="protein sequence ID" value="KAG1338608.1"/>
    <property type="molecule type" value="Genomic_DNA"/>
</dbReference>
<accession>A0A8K0I798</accession>
<reference evidence="2" key="2">
    <citation type="submission" date="2019-07" db="EMBL/GenBank/DDBJ databases">
        <authorList>
            <person name="Yang Y."/>
            <person name="Bocs S."/>
            <person name="Baudouin L."/>
        </authorList>
    </citation>
    <scope>NUCLEOTIDE SEQUENCE</scope>
    <source>
        <tissue evidence="2">Spear leaf of Hainan Tall coconut</tissue>
    </source>
</reference>
<dbReference type="AlphaFoldDB" id="A0A8K0I798"/>
<sequence>MSSWAVDVSPEASTPVEVPPEAKAQYSRSSLDDYKIARFLIRSILLPTDVQAMDNKGGAFRVHDSYDSLLQLPHCLDHFSNAMHESWCISKEAKEKAIQANRRADDAKLSKLKVEEDLKKEVK</sequence>
<gene>
    <name evidence="2" type="ORF">COCNU_04G009140</name>
</gene>
<keyword evidence="3" id="KW-1185">Reference proteome</keyword>
<organism evidence="2 3">
    <name type="scientific">Cocos nucifera</name>
    <name type="common">Coconut palm</name>
    <dbReference type="NCBI Taxonomy" id="13894"/>
    <lineage>
        <taxon>Eukaryota</taxon>
        <taxon>Viridiplantae</taxon>
        <taxon>Streptophyta</taxon>
        <taxon>Embryophyta</taxon>
        <taxon>Tracheophyta</taxon>
        <taxon>Spermatophyta</taxon>
        <taxon>Magnoliopsida</taxon>
        <taxon>Liliopsida</taxon>
        <taxon>Arecaceae</taxon>
        <taxon>Arecoideae</taxon>
        <taxon>Cocoseae</taxon>
        <taxon>Attaleinae</taxon>
        <taxon>Cocos</taxon>
    </lineage>
</organism>